<keyword evidence="3" id="KW-1185">Reference proteome</keyword>
<dbReference type="EMBL" id="MSIE01000004">
    <property type="protein sequence ID" value="OLF19072.1"/>
    <property type="molecule type" value="Genomic_DNA"/>
</dbReference>
<reference evidence="2 3" key="1">
    <citation type="submission" date="2016-12" db="EMBL/GenBank/DDBJ databases">
        <title>The draft genome sequence of Actinophytocola sp. 11-183.</title>
        <authorList>
            <person name="Wang W."/>
            <person name="Yuan L."/>
        </authorList>
    </citation>
    <scope>NUCLEOTIDE SEQUENCE [LARGE SCALE GENOMIC DNA]</scope>
    <source>
        <strain evidence="2 3">11-183</strain>
    </source>
</reference>
<feature type="transmembrane region" description="Helical" evidence="1">
    <location>
        <begin position="24"/>
        <end position="43"/>
    </location>
</feature>
<sequence length="151" mass="16429">MFVFLLLVLLAEIAVVVALGQAIGVLTTVLLLVAVSVLGVAMLRRQGSRTLTALGDAMRNRRDPSPEMVDGMLVGAAAALVLFPGFVTDALALLLLFPPTRAVARRRVLRRAERRRHTRPGVFVVDSEVVHPDPTAPGPIVIESYREDRRD</sequence>
<dbReference type="AlphaFoldDB" id="A0A1Q8CXK7"/>
<dbReference type="PANTHER" id="PTHR35335:SF1">
    <property type="entry name" value="UPF0716 PROTEIN FXSA"/>
    <property type="match status" value="1"/>
</dbReference>
<protein>
    <recommendedName>
        <fullName evidence="4">Exlusion protein FxsA</fullName>
    </recommendedName>
</protein>
<evidence type="ECO:0000256" key="1">
    <source>
        <dbReference type="SAM" id="Phobius"/>
    </source>
</evidence>
<dbReference type="PANTHER" id="PTHR35335">
    <property type="entry name" value="UPF0716 PROTEIN FXSA"/>
    <property type="match status" value="1"/>
</dbReference>
<keyword evidence="1" id="KW-0812">Transmembrane</keyword>
<dbReference type="GO" id="GO:0016020">
    <property type="term" value="C:membrane"/>
    <property type="evidence" value="ECO:0007669"/>
    <property type="project" value="InterPro"/>
</dbReference>
<dbReference type="Pfam" id="PF04186">
    <property type="entry name" value="FxsA"/>
    <property type="match status" value="1"/>
</dbReference>
<gene>
    <name evidence="2" type="ORF">BU204_03965</name>
</gene>
<feature type="transmembrane region" description="Helical" evidence="1">
    <location>
        <begin position="71"/>
        <end position="97"/>
    </location>
</feature>
<accession>A0A1Q8CXK7</accession>
<evidence type="ECO:0008006" key="4">
    <source>
        <dbReference type="Google" id="ProtNLM"/>
    </source>
</evidence>
<keyword evidence="1" id="KW-0472">Membrane</keyword>
<dbReference type="Proteomes" id="UP000185596">
    <property type="component" value="Unassembled WGS sequence"/>
</dbReference>
<evidence type="ECO:0000313" key="2">
    <source>
        <dbReference type="EMBL" id="OLF19072.1"/>
    </source>
</evidence>
<dbReference type="STRING" id="1912961.BU204_03965"/>
<organism evidence="2 3">
    <name type="scientific">Actinophytocola xanthii</name>
    <dbReference type="NCBI Taxonomy" id="1912961"/>
    <lineage>
        <taxon>Bacteria</taxon>
        <taxon>Bacillati</taxon>
        <taxon>Actinomycetota</taxon>
        <taxon>Actinomycetes</taxon>
        <taxon>Pseudonocardiales</taxon>
        <taxon>Pseudonocardiaceae</taxon>
    </lineage>
</organism>
<dbReference type="NCBIfam" id="NF008528">
    <property type="entry name" value="PRK11463.1-2"/>
    <property type="match status" value="1"/>
</dbReference>
<dbReference type="InterPro" id="IPR007313">
    <property type="entry name" value="FxsA"/>
</dbReference>
<name>A0A1Q8CXK7_9PSEU</name>
<keyword evidence="1" id="KW-1133">Transmembrane helix</keyword>
<comment type="caution">
    <text evidence="2">The sequence shown here is derived from an EMBL/GenBank/DDBJ whole genome shotgun (WGS) entry which is preliminary data.</text>
</comment>
<proteinExistence type="predicted"/>
<evidence type="ECO:0000313" key="3">
    <source>
        <dbReference type="Proteomes" id="UP000185596"/>
    </source>
</evidence>